<keyword evidence="2 4" id="KW-0238">DNA-binding</keyword>
<dbReference type="SUPFAM" id="SSF46689">
    <property type="entry name" value="Homeodomain-like"/>
    <property type="match status" value="1"/>
</dbReference>
<dbReference type="STRING" id="1344003.SAMN05445060_1658"/>
<evidence type="ECO:0000256" key="2">
    <source>
        <dbReference type="ARBA" id="ARBA00023125"/>
    </source>
</evidence>
<dbReference type="PANTHER" id="PTHR30055">
    <property type="entry name" value="HTH-TYPE TRANSCRIPTIONAL REGULATOR RUTR"/>
    <property type="match status" value="1"/>
</dbReference>
<dbReference type="InterPro" id="IPR050109">
    <property type="entry name" value="HTH-type_TetR-like_transc_reg"/>
</dbReference>
<evidence type="ECO:0000256" key="1">
    <source>
        <dbReference type="ARBA" id="ARBA00023015"/>
    </source>
</evidence>
<feature type="DNA-binding region" description="H-T-H motif" evidence="4">
    <location>
        <begin position="44"/>
        <end position="63"/>
    </location>
</feature>
<evidence type="ECO:0000256" key="4">
    <source>
        <dbReference type="PROSITE-ProRule" id="PRU00335"/>
    </source>
</evidence>
<gene>
    <name evidence="6" type="ORF">SAMN05445060_1658</name>
</gene>
<dbReference type="EMBL" id="FTNT01000004">
    <property type="protein sequence ID" value="SIR93292.1"/>
    <property type="molecule type" value="Genomic_DNA"/>
</dbReference>
<keyword evidence="3" id="KW-0804">Transcription</keyword>
<dbReference type="GO" id="GO:0000976">
    <property type="term" value="F:transcription cis-regulatory region binding"/>
    <property type="evidence" value="ECO:0007669"/>
    <property type="project" value="TreeGrafter"/>
</dbReference>
<dbReference type="Proteomes" id="UP000186218">
    <property type="component" value="Unassembled WGS sequence"/>
</dbReference>
<dbReference type="AlphaFoldDB" id="A0A1N7EZ73"/>
<accession>A0A1N7EZ73</accession>
<sequence>MSATDDIRDGRNARWDGHREKRRKQIIEAAVDVVEDAPPGAELTVQDVASRSGLVRTVIQRHFGGRDGLVRATQAHALTVAFGHITADIESAVTLGDVVSRLAERTIAWVHDHPSLHVLIEREIGDGNPGELSLATRGYAEWLSQFYGVIVADRGADLQAHQIARVRLLFIGVVGQVRTVVAEWTHTAVPERLSPGELCDVLSDLIVAQIVSEASTEGVDLDSTTVL</sequence>
<dbReference type="GO" id="GO:0003700">
    <property type="term" value="F:DNA-binding transcription factor activity"/>
    <property type="evidence" value="ECO:0007669"/>
    <property type="project" value="TreeGrafter"/>
</dbReference>
<protein>
    <submittedName>
        <fullName evidence="6">DNA-binding transcriptional regulator, AcrR family</fullName>
    </submittedName>
</protein>
<feature type="domain" description="HTH tetR-type" evidence="5">
    <location>
        <begin position="20"/>
        <end position="81"/>
    </location>
</feature>
<keyword evidence="1" id="KW-0805">Transcription regulation</keyword>
<evidence type="ECO:0000256" key="3">
    <source>
        <dbReference type="ARBA" id="ARBA00023163"/>
    </source>
</evidence>
<dbReference type="PANTHER" id="PTHR30055:SF234">
    <property type="entry name" value="HTH-TYPE TRANSCRIPTIONAL REGULATOR BETI"/>
    <property type="match status" value="1"/>
</dbReference>
<reference evidence="6 7" key="1">
    <citation type="submission" date="2017-01" db="EMBL/GenBank/DDBJ databases">
        <authorList>
            <person name="Mah S.A."/>
            <person name="Swanson W.J."/>
            <person name="Moy G.W."/>
            <person name="Vacquier V.D."/>
        </authorList>
    </citation>
    <scope>NUCLEOTIDE SEQUENCE [LARGE SCALE GENOMIC DNA]</scope>
    <source>
        <strain evidence="6 7">CPCC 203464</strain>
    </source>
</reference>
<name>A0A1N7EZ73_9NOCA</name>
<organism evidence="6 7">
    <name type="scientific">Williamsia sterculiae</name>
    <dbReference type="NCBI Taxonomy" id="1344003"/>
    <lineage>
        <taxon>Bacteria</taxon>
        <taxon>Bacillati</taxon>
        <taxon>Actinomycetota</taxon>
        <taxon>Actinomycetes</taxon>
        <taxon>Mycobacteriales</taxon>
        <taxon>Nocardiaceae</taxon>
        <taxon>Williamsia</taxon>
    </lineage>
</organism>
<evidence type="ECO:0000313" key="6">
    <source>
        <dbReference type="EMBL" id="SIR93292.1"/>
    </source>
</evidence>
<dbReference type="Gene3D" id="1.10.357.10">
    <property type="entry name" value="Tetracycline Repressor, domain 2"/>
    <property type="match status" value="1"/>
</dbReference>
<evidence type="ECO:0000259" key="5">
    <source>
        <dbReference type="PROSITE" id="PS50977"/>
    </source>
</evidence>
<dbReference type="InterPro" id="IPR001647">
    <property type="entry name" value="HTH_TetR"/>
</dbReference>
<keyword evidence="7" id="KW-1185">Reference proteome</keyword>
<evidence type="ECO:0000313" key="7">
    <source>
        <dbReference type="Proteomes" id="UP000186218"/>
    </source>
</evidence>
<dbReference type="PROSITE" id="PS50977">
    <property type="entry name" value="HTH_TETR_2"/>
    <property type="match status" value="1"/>
</dbReference>
<proteinExistence type="predicted"/>
<dbReference type="InterPro" id="IPR009057">
    <property type="entry name" value="Homeodomain-like_sf"/>
</dbReference>